<dbReference type="Proteomes" id="UP000663297">
    <property type="component" value="Chromosome 2"/>
</dbReference>
<reference evidence="1 3" key="1">
    <citation type="submission" date="2018-02" db="EMBL/GenBank/DDBJ databases">
        <title>Fusarium culmorum secondary metabolites in fungal-bacterial-plant interactions.</title>
        <authorList>
            <person name="Schmidt R."/>
        </authorList>
    </citation>
    <scope>NUCLEOTIDE SEQUENCE [LARGE SCALE GENOMIC DNA]</scope>
    <source>
        <strain evidence="1 3">PV</strain>
    </source>
</reference>
<accession>A0A2T4GYF2</accession>
<proteinExistence type="predicted"/>
<name>A0A2T4GYF2_FUSCU</name>
<keyword evidence="3" id="KW-1185">Reference proteome</keyword>
<protein>
    <submittedName>
        <fullName evidence="1">Uncharacterized protein</fullName>
    </submittedName>
</protein>
<dbReference type="EMBL" id="CP064748">
    <property type="protein sequence ID" value="QPC62986.1"/>
    <property type="molecule type" value="Genomic_DNA"/>
</dbReference>
<organism evidence="1 3">
    <name type="scientific">Fusarium culmorum</name>
    <dbReference type="NCBI Taxonomy" id="5516"/>
    <lineage>
        <taxon>Eukaryota</taxon>
        <taxon>Fungi</taxon>
        <taxon>Dikarya</taxon>
        <taxon>Ascomycota</taxon>
        <taxon>Pezizomycotina</taxon>
        <taxon>Sordariomycetes</taxon>
        <taxon>Hypocreomycetidae</taxon>
        <taxon>Hypocreales</taxon>
        <taxon>Nectriaceae</taxon>
        <taxon>Fusarium</taxon>
    </lineage>
</organism>
<dbReference type="Proteomes" id="UP000241587">
    <property type="component" value="Unassembled WGS sequence"/>
</dbReference>
<dbReference type="AlphaFoldDB" id="A0A2T4GYF2"/>
<sequence length="75" mass="8567">MSRQRKRDKPAVVSLFFSHTHAKSVHSTAKGFRSRSSRLTTKPRDCGGTRCRVFCAEIPVDHRIQYHHQISLGGF</sequence>
<evidence type="ECO:0000313" key="3">
    <source>
        <dbReference type="Proteomes" id="UP000241587"/>
    </source>
</evidence>
<gene>
    <name evidence="1" type="ORF">FCULG_00012462</name>
    <name evidence="2" type="ORF">HYE67_005217</name>
</gene>
<dbReference type="EMBL" id="PVEM01000005">
    <property type="protein sequence ID" value="PTD08574.1"/>
    <property type="molecule type" value="Genomic_DNA"/>
</dbReference>
<evidence type="ECO:0000313" key="1">
    <source>
        <dbReference type="EMBL" id="PTD08574.1"/>
    </source>
</evidence>
<evidence type="ECO:0000313" key="2">
    <source>
        <dbReference type="EMBL" id="QPC62986.1"/>
    </source>
</evidence>
<reference evidence="2" key="2">
    <citation type="submission" date="2020-11" db="EMBL/GenBank/DDBJ databases">
        <title>The chromosome-scale genome resource for two endophytic Fusarium species: F. culmorum and F. pseudograminearum.</title>
        <authorList>
            <person name="Yuan Z."/>
        </authorList>
    </citation>
    <scope>NUCLEOTIDE SEQUENCE</scope>
    <source>
        <strain evidence="2">Class2-1B</strain>
    </source>
</reference>